<dbReference type="Pfam" id="PF01556">
    <property type="entry name" value="DnaJ_C"/>
    <property type="match status" value="1"/>
</dbReference>
<dbReference type="AlphaFoldDB" id="A0A3D9Z9P6"/>
<feature type="region of interest" description="Disordered" evidence="2">
    <location>
        <begin position="74"/>
        <end position="93"/>
    </location>
</feature>
<dbReference type="InterPro" id="IPR036869">
    <property type="entry name" value="J_dom_sf"/>
</dbReference>
<dbReference type="InterPro" id="IPR008971">
    <property type="entry name" value="HSP40/DnaJ_pept-bd"/>
</dbReference>
<keyword evidence="1" id="KW-0143">Chaperone</keyword>
<feature type="region of interest" description="Disordered" evidence="2">
    <location>
        <begin position="232"/>
        <end position="269"/>
    </location>
</feature>
<dbReference type="SMART" id="SM00271">
    <property type="entry name" value="DnaJ"/>
    <property type="match status" value="1"/>
</dbReference>
<dbReference type="Gene3D" id="2.60.260.20">
    <property type="entry name" value="Urease metallochaperone UreE, N-terminal domain"/>
    <property type="match status" value="2"/>
</dbReference>
<dbReference type="PROSITE" id="PS50076">
    <property type="entry name" value="DNAJ_2"/>
    <property type="match status" value="1"/>
</dbReference>
<dbReference type="PANTHER" id="PTHR43096">
    <property type="entry name" value="DNAJ HOMOLOG 1, MITOCHONDRIAL-RELATED"/>
    <property type="match status" value="1"/>
</dbReference>
<keyword evidence="4" id="KW-0238">DNA-binding</keyword>
<evidence type="ECO:0000256" key="2">
    <source>
        <dbReference type="SAM" id="MobiDB-lite"/>
    </source>
</evidence>
<evidence type="ECO:0000313" key="4">
    <source>
        <dbReference type="EMBL" id="REF94128.1"/>
    </source>
</evidence>
<name>A0A3D9Z9P6_9ACTN</name>
<sequence>MARDYYDVLGVNRDADADELQRAFRMLARRHHPDISKAPDAEDRFKEINEAYQVLSDPETRRRYDRFGPDFRKIPEGYEGAARPRDGGPSREDGEWTFETGGVDIGDLFGDLFGGRAGSGRRPSWTDAAGADREAELTLTVEEAYRGGRRTISLRGPGGVRSYDVTIPAGVVDGQRIRLAGQGAAGRGQGAAGDLYLVVRIEPDPRFRLDGRDVIVDLPIAPWEGALGAEVPVDSPGGRPRVTVPPGSSSGRRLRLRGQGMPNAGGRPGDLYAVVKVMVPRDPAPRERDLFEELAKVSTFDPRRESAAWHSR</sequence>
<dbReference type="InterPro" id="IPR002939">
    <property type="entry name" value="DnaJ_C"/>
</dbReference>
<dbReference type="GO" id="GO:0003677">
    <property type="term" value="F:DNA binding"/>
    <property type="evidence" value="ECO:0007669"/>
    <property type="project" value="UniProtKB-KW"/>
</dbReference>
<gene>
    <name evidence="4" type="ORF">DFJ67_0038</name>
</gene>
<dbReference type="Pfam" id="PF00226">
    <property type="entry name" value="DnaJ"/>
    <property type="match status" value="1"/>
</dbReference>
<dbReference type="InterPro" id="IPR018253">
    <property type="entry name" value="DnaJ_domain_CS"/>
</dbReference>
<dbReference type="Gene3D" id="1.10.287.110">
    <property type="entry name" value="DnaJ domain"/>
    <property type="match status" value="1"/>
</dbReference>
<dbReference type="Proteomes" id="UP000256913">
    <property type="component" value="Unassembled WGS sequence"/>
</dbReference>
<feature type="domain" description="J" evidence="3">
    <location>
        <begin position="4"/>
        <end position="68"/>
    </location>
</feature>
<dbReference type="PRINTS" id="PR00625">
    <property type="entry name" value="JDOMAIN"/>
</dbReference>
<feature type="compositionally biased region" description="Low complexity" evidence="2">
    <location>
        <begin position="236"/>
        <end position="251"/>
    </location>
</feature>
<reference evidence="4 5" key="1">
    <citation type="submission" date="2018-08" db="EMBL/GenBank/DDBJ databases">
        <title>Sequencing the genomes of 1000 actinobacteria strains.</title>
        <authorList>
            <person name="Klenk H.-P."/>
        </authorList>
    </citation>
    <scope>NUCLEOTIDE SEQUENCE [LARGE SCALE GENOMIC DNA]</scope>
    <source>
        <strain evidence="4 5">DSM 44099</strain>
    </source>
</reference>
<dbReference type="OrthoDB" id="9779889at2"/>
<dbReference type="CDD" id="cd06257">
    <property type="entry name" value="DnaJ"/>
    <property type="match status" value="1"/>
</dbReference>
<evidence type="ECO:0000256" key="1">
    <source>
        <dbReference type="ARBA" id="ARBA00023186"/>
    </source>
</evidence>
<evidence type="ECO:0000313" key="5">
    <source>
        <dbReference type="Proteomes" id="UP000256913"/>
    </source>
</evidence>
<dbReference type="PROSITE" id="PS00636">
    <property type="entry name" value="DNAJ_1"/>
    <property type="match status" value="1"/>
</dbReference>
<proteinExistence type="predicted"/>
<dbReference type="GO" id="GO:0051082">
    <property type="term" value="F:unfolded protein binding"/>
    <property type="evidence" value="ECO:0007669"/>
    <property type="project" value="InterPro"/>
</dbReference>
<comment type="caution">
    <text evidence="4">The sequence shown here is derived from an EMBL/GenBank/DDBJ whole genome shotgun (WGS) entry which is preliminary data.</text>
</comment>
<dbReference type="GO" id="GO:0042026">
    <property type="term" value="P:protein refolding"/>
    <property type="evidence" value="ECO:0007669"/>
    <property type="project" value="TreeGrafter"/>
</dbReference>
<dbReference type="SUPFAM" id="SSF46565">
    <property type="entry name" value="Chaperone J-domain"/>
    <property type="match status" value="1"/>
</dbReference>
<dbReference type="CDD" id="cd10747">
    <property type="entry name" value="DnaJ_C"/>
    <property type="match status" value="1"/>
</dbReference>
<dbReference type="PANTHER" id="PTHR43096:SF52">
    <property type="entry name" value="DNAJ HOMOLOG 1, MITOCHONDRIAL-RELATED"/>
    <property type="match status" value="1"/>
</dbReference>
<organism evidence="4 5">
    <name type="scientific">Asanoa ferruginea</name>
    <dbReference type="NCBI Taxonomy" id="53367"/>
    <lineage>
        <taxon>Bacteria</taxon>
        <taxon>Bacillati</taxon>
        <taxon>Actinomycetota</taxon>
        <taxon>Actinomycetes</taxon>
        <taxon>Micromonosporales</taxon>
        <taxon>Micromonosporaceae</taxon>
        <taxon>Asanoa</taxon>
    </lineage>
</organism>
<dbReference type="InterPro" id="IPR001623">
    <property type="entry name" value="DnaJ_domain"/>
</dbReference>
<protein>
    <submittedName>
        <fullName evidence="4">Curved DNA-binding protein</fullName>
    </submittedName>
</protein>
<accession>A0A3D9Z9P6</accession>
<keyword evidence="5" id="KW-1185">Reference proteome</keyword>
<evidence type="ECO:0000259" key="3">
    <source>
        <dbReference type="PROSITE" id="PS50076"/>
    </source>
</evidence>
<dbReference type="RefSeq" id="WP_116065996.1">
    <property type="nucleotide sequence ID" value="NZ_BONB01000076.1"/>
</dbReference>
<dbReference type="EMBL" id="QUMQ01000001">
    <property type="protein sequence ID" value="REF94128.1"/>
    <property type="molecule type" value="Genomic_DNA"/>
</dbReference>
<dbReference type="GO" id="GO:0005737">
    <property type="term" value="C:cytoplasm"/>
    <property type="evidence" value="ECO:0007669"/>
    <property type="project" value="TreeGrafter"/>
</dbReference>
<dbReference type="SUPFAM" id="SSF49493">
    <property type="entry name" value="HSP40/DnaJ peptide-binding domain"/>
    <property type="match status" value="2"/>
</dbReference>